<evidence type="ECO:0000256" key="2">
    <source>
        <dbReference type="ARBA" id="ARBA00022617"/>
    </source>
</evidence>
<dbReference type="InterPro" id="IPR001128">
    <property type="entry name" value="Cyt_P450"/>
</dbReference>
<keyword evidence="10" id="KW-1185">Reference proteome</keyword>
<dbReference type="VEuPathDB" id="AmoebaDB:NF0017290"/>
<dbReference type="InterPro" id="IPR036396">
    <property type="entry name" value="Cyt_P450_sf"/>
</dbReference>
<dbReference type="Gene3D" id="1.10.630.10">
    <property type="entry name" value="Cytochrome P450"/>
    <property type="match status" value="1"/>
</dbReference>
<evidence type="ECO:0000256" key="5">
    <source>
        <dbReference type="ARBA" id="ARBA00023004"/>
    </source>
</evidence>
<name>A0A6A5BQB7_NAEFO</name>
<sequence>MFFGAHKSIYELIKEKGDEKTGTVRISMYDRNIVSISDKDMLKELLVVKGNNFVKQKKLYESFNTFGVNILSALDASGDTWKNHHKVASGAFASKNLEFMAKVASKSVDLCRSSKWDKLIRESPTKSFVLDANGDFSDITLDVLGKAGFGLDFSIFDELNPEGKIFRRSLETMFTKGIIAKRFVGLNPVLSWAYPLVTKVLGVDQAVNIVSNKLDEIIKARTEEIEKRSNMDTSPEGEEDRKDLLSVLVEANFIQKGILTDAELKADAYIFSLAGHETTSTTLQWVCYELSKRPEIQKKAREEVDAVLGKGVNARAPDYNDYPVMNYVNAVIMEALRLHPPVTSVFRVAKKTTTIGNVTILKDTNVLINIFSANRSEKNWVNPLEFIPERYPMNADEQLKIQHDFTWIPFSMGNRKCIGFKFAQIEAFVILCRILQFYELELGNDESKPNDQIYDVPGVTVRPGNLKVIMKPRQDL</sequence>
<dbReference type="InterPro" id="IPR002401">
    <property type="entry name" value="Cyt_P450_E_grp-I"/>
</dbReference>
<dbReference type="PRINTS" id="PR00385">
    <property type="entry name" value="P450"/>
</dbReference>
<evidence type="ECO:0000256" key="4">
    <source>
        <dbReference type="ARBA" id="ARBA00023002"/>
    </source>
</evidence>
<dbReference type="RefSeq" id="XP_044561949.1">
    <property type="nucleotide sequence ID" value="XM_044707242.1"/>
</dbReference>
<organism evidence="9 10">
    <name type="scientific">Naegleria fowleri</name>
    <name type="common">Brain eating amoeba</name>
    <dbReference type="NCBI Taxonomy" id="5763"/>
    <lineage>
        <taxon>Eukaryota</taxon>
        <taxon>Discoba</taxon>
        <taxon>Heterolobosea</taxon>
        <taxon>Tetramitia</taxon>
        <taxon>Eutetramitia</taxon>
        <taxon>Vahlkampfiidae</taxon>
        <taxon>Naegleria</taxon>
    </lineage>
</organism>
<evidence type="ECO:0000256" key="6">
    <source>
        <dbReference type="ARBA" id="ARBA00023033"/>
    </source>
</evidence>
<dbReference type="GO" id="GO:0016705">
    <property type="term" value="F:oxidoreductase activity, acting on paired donors, with incorporation or reduction of molecular oxygen"/>
    <property type="evidence" value="ECO:0007669"/>
    <property type="project" value="InterPro"/>
</dbReference>
<dbReference type="OMA" id="IRCWKLD"/>
<protein>
    <recommendedName>
        <fullName evidence="11">Cytochrome P450</fullName>
    </recommendedName>
</protein>
<dbReference type="PROSITE" id="PS00086">
    <property type="entry name" value="CYTOCHROME_P450"/>
    <property type="match status" value="1"/>
</dbReference>
<keyword evidence="5 7" id="KW-0408">Iron</keyword>
<dbReference type="PANTHER" id="PTHR24291">
    <property type="entry name" value="CYTOCHROME P450 FAMILY 4"/>
    <property type="match status" value="1"/>
</dbReference>
<dbReference type="GeneID" id="68111107"/>
<dbReference type="GO" id="GO:0005506">
    <property type="term" value="F:iron ion binding"/>
    <property type="evidence" value="ECO:0007669"/>
    <property type="project" value="InterPro"/>
</dbReference>
<keyword evidence="2 7" id="KW-0349">Heme</keyword>
<evidence type="ECO:0000256" key="3">
    <source>
        <dbReference type="ARBA" id="ARBA00022723"/>
    </source>
</evidence>
<reference evidence="9 10" key="1">
    <citation type="journal article" date="2019" name="Sci. Rep.">
        <title>Nanopore sequencing improves the draft genome of the human pathogenic amoeba Naegleria fowleri.</title>
        <authorList>
            <person name="Liechti N."/>
            <person name="Schurch N."/>
            <person name="Bruggmann R."/>
            <person name="Wittwer M."/>
        </authorList>
    </citation>
    <scope>NUCLEOTIDE SEQUENCE [LARGE SCALE GENOMIC DNA]</scope>
    <source>
        <strain evidence="9 10">ATCC 30894</strain>
    </source>
</reference>
<dbReference type="InterPro" id="IPR050196">
    <property type="entry name" value="Cytochrome_P450_Monoox"/>
</dbReference>
<dbReference type="AlphaFoldDB" id="A0A6A5BQB7"/>
<comment type="similarity">
    <text evidence="1 8">Belongs to the cytochrome P450 family.</text>
</comment>
<dbReference type="Pfam" id="PF00067">
    <property type="entry name" value="p450"/>
    <property type="match status" value="1"/>
</dbReference>
<evidence type="ECO:0000256" key="8">
    <source>
        <dbReference type="RuleBase" id="RU000461"/>
    </source>
</evidence>
<evidence type="ECO:0000313" key="9">
    <source>
        <dbReference type="EMBL" id="KAF0977236.1"/>
    </source>
</evidence>
<keyword evidence="6 8" id="KW-0503">Monooxygenase</keyword>
<evidence type="ECO:0000256" key="1">
    <source>
        <dbReference type="ARBA" id="ARBA00010617"/>
    </source>
</evidence>
<evidence type="ECO:0008006" key="11">
    <source>
        <dbReference type="Google" id="ProtNLM"/>
    </source>
</evidence>
<dbReference type="SUPFAM" id="SSF48264">
    <property type="entry name" value="Cytochrome P450"/>
    <property type="match status" value="1"/>
</dbReference>
<proteinExistence type="inferred from homology"/>
<dbReference type="InterPro" id="IPR017972">
    <property type="entry name" value="Cyt_P450_CS"/>
</dbReference>
<evidence type="ECO:0000256" key="7">
    <source>
        <dbReference type="PIRSR" id="PIRSR602401-1"/>
    </source>
</evidence>
<keyword evidence="4 8" id="KW-0560">Oxidoreductase</keyword>
<gene>
    <name evidence="9" type="ORF">FDP41_003889</name>
</gene>
<accession>A0A6A5BQB7</accession>
<dbReference type="VEuPathDB" id="AmoebaDB:FDP41_003889"/>
<comment type="caution">
    <text evidence="9">The sequence shown here is derived from an EMBL/GenBank/DDBJ whole genome shotgun (WGS) entry which is preliminary data.</text>
</comment>
<dbReference type="PANTHER" id="PTHR24291:SF50">
    <property type="entry name" value="BIFUNCTIONAL ALBAFLAVENONE MONOOXYGENASE_TERPENE SYNTHASE"/>
    <property type="match status" value="1"/>
</dbReference>
<dbReference type="VEuPathDB" id="AmoebaDB:NfTy_063610"/>
<dbReference type="OrthoDB" id="1470350at2759"/>
<dbReference type="GO" id="GO:0020037">
    <property type="term" value="F:heme binding"/>
    <property type="evidence" value="ECO:0007669"/>
    <property type="project" value="InterPro"/>
</dbReference>
<dbReference type="Proteomes" id="UP000444721">
    <property type="component" value="Unassembled WGS sequence"/>
</dbReference>
<dbReference type="EMBL" id="VFQX01000035">
    <property type="protein sequence ID" value="KAF0977236.1"/>
    <property type="molecule type" value="Genomic_DNA"/>
</dbReference>
<keyword evidence="3 7" id="KW-0479">Metal-binding</keyword>
<dbReference type="GO" id="GO:0004497">
    <property type="term" value="F:monooxygenase activity"/>
    <property type="evidence" value="ECO:0007669"/>
    <property type="project" value="UniProtKB-KW"/>
</dbReference>
<comment type="cofactor">
    <cofactor evidence="7">
        <name>heme</name>
        <dbReference type="ChEBI" id="CHEBI:30413"/>
    </cofactor>
</comment>
<feature type="binding site" description="axial binding residue" evidence="7">
    <location>
        <position position="417"/>
    </location>
    <ligand>
        <name>heme</name>
        <dbReference type="ChEBI" id="CHEBI:30413"/>
    </ligand>
    <ligandPart>
        <name>Fe</name>
        <dbReference type="ChEBI" id="CHEBI:18248"/>
    </ligandPart>
</feature>
<evidence type="ECO:0000313" key="10">
    <source>
        <dbReference type="Proteomes" id="UP000444721"/>
    </source>
</evidence>
<dbReference type="PRINTS" id="PR00463">
    <property type="entry name" value="EP450I"/>
</dbReference>